<proteinExistence type="predicted"/>
<evidence type="ECO:0000256" key="1">
    <source>
        <dbReference type="SAM" id="Phobius"/>
    </source>
</evidence>
<gene>
    <name evidence="2" type="ORF">ACFO0R_10985</name>
</gene>
<feature type="transmembrane region" description="Helical" evidence="1">
    <location>
        <begin position="31"/>
        <end position="49"/>
    </location>
</feature>
<dbReference type="NCBIfam" id="NF041560">
    <property type="entry name" value="T6SS_Burk_ExIF"/>
    <property type="match status" value="1"/>
</dbReference>
<reference evidence="3" key="1">
    <citation type="journal article" date="2019" name="Int. J. Syst. Evol. Microbiol.">
        <title>The Global Catalogue of Microorganisms (GCM) 10K type strain sequencing project: providing services to taxonomists for standard genome sequencing and annotation.</title>
        <authorList>
            <consortium name="The Broad Institute Genomics Platform"/>
            <consortium name="The Broad Institute Genome Sequencing Center for Infectious Disease"/>
            <person name="Wu L."/>
            <person name="Ma J."/>
        </authorList>
    </citation>
    <scope>NUCLEOTIDE SEQUENCE [LARGE SCALE GENOMIC DNA]</scope>
    <source>
        <strain evidence="3">CGMCC 4.7608</strain>
    </source>
</reference>
<comment type="caution">
    <text evidence="2">The sequence shown here is derived from an EMBL/GenBank/DDBJ whole genome shotgun (WGS) entry which is preliminary data.</text>
</comment>
<dbReference type="InterPro" id="IPR048130">
    <property type="entry name" value="T6SS_ExIF-like"/>
</dbReference>
<keyword evidence="3" id="KW-1185">Reference proteome</keyword>
<feature type="transmembrane region" description="Helical" evidence="1">
    <location>
        <begin position="170"/>
        <end position="187"/>
    </location>
</feature>
<keyword evidence="1" id="KW-0812">Transmembrane</keyword>
<name>A0ABV8ZR04_9NEIS</name>
<feature type="transmembrane region" description="Helical" evidence="1">
    <location>
        <begin position="133"/>
        <end position="158"/>
    </location>
</feature>
<dbReference type="Proteomes" id="UP001595999">
    <property type="component" value="Unassembled WGS sequence"/>
</dbReference>
<dbReference type="EMBL" id="JBHSEK010000006">
    <property type="protein sequence ID" value="MFC4490147.1"/>
    <property type="molecule type" value="Genomic_DNA"/>
</dbReference>
<sequence>MELSKISGKISHYKKSREMANFFFTDRDRNIMGLSAIAGALAGAAGVAASTARDAANLREQADYIEMEINGQPAKGWVWFSPFQDGDEVEAIGTQQDGYFEIIAVTRPKDKVIALYPHCSRGKIAHIKTVCKWWLLSVTFLVAILAPVVFGIFDFISGKEEIFTLIDFDYIYVCAAVYAIVGAYAYITGKRFMMYVHAATHVFKAIGLSNPDNIDLPKQTKRKPDDPGAFGVMYFNY</sequence>
<organism evidence="2 3">
    <name type="scientific">Chromobacterium aquaticum</name>
    <dbReference type="NCBI Taxonomy" id="467180"/>
    <lineage>
        <taxon>Bacteria</taxon>
        <taxon>Pseudomonadati</taxon>
        <taxon>Pseudomonadota</taxon>
        <taxon>Betaproteobacteria</taxon>
        <taxon>Neisseriales</taxon>
        <taxon>Chromobacteriaceae</taxon>
        <taxon>Chromobacterium</taxon>
    </lineage>
</organism>
<evidence type="ECO:0000313" key="2">
    <source>
        <dbReference type="EMBL" id="MFC4490147.1"/>
    </source>
</evidence>
<keyword evidence="1" id="KW-1133">Transmembrane helix</keyword>
<accession>A0ABV8ZR04</accession>
<protein>
    <submittedName>
        <fullName evidence="2">Type VI secretion system effector</fullName>
    </submittedName>
</protein>
<keyword evidence="1" id="KW-0472">Membrane</keyword>
<evidence type="ECO:0000313" key="3">
    <source>
        <dbReference type="Proteomes" id="UP001595999"/>
    </source>
</evidence>
<dbReference type="RefSeq" id="WP_231461892.1">
    <property type="nucleotide sequence ID" value="NZ_JAJOHW010000046.1"/>
</dbReference>